<evidence type="ECO:0000313" key="1">
    <source>
        <dbReference type="EMBL" id="KAI3761386.1"/>
    </source>
</evidence>
<reference evidence="2" key="1">
    <citation type="journal article" date="2022" name="Mol. Ecol. Resour.">
        <title>The genomes of chicory, endive, great burdock and yacon provide insights into Asteraceae palaeo-polyploidization history and plant inulin production.</title>
        <authorList>
            <person name="Fan W."/>
            <person name="Wang S."/>
            <person name="Wang H."/>
            <person name="Wang A."/>
            <person name="Jiang F."/>
            <person name="Liu H."/>
            <person name="Zhao H."/>
            <person name="Xu D."/>
            <person name="Zhang Y."/>
        </authorList>
    </citation>
    <scope>NUCLEOTIDE SEQUENCE [LARGE SCALE GENOMIC DNA]</scope>
    <source>
        <strain evidence="2">cv. Yunnan</strain>
    </source>
</reference>
<proteinExistence type="predicted"/>
<organism evidence="1 2">
    <name type="scientific">Smallanthus sonchifolius</name>
    <dbReference type="NCBI Taxonomy" id="185202"/>
    <lineage>
        <taxon>Eukaryota</taxon>
        <taxon>Viridiplantae</taxon>
        <taxon>Streptophyta</taxon>
        <taxon>Embryophyta</taxon>
        <taxon>Tracheophyta</taxon>
        <taxon>Spermatophyta</taxon>
        <taxon>Magnoliopsida</taxon>
        <taxon>eudicotyledons</taxon>
        <taxon>Gunneridae</taxon>
        <taxon>Pentapetalae</taxon>
        <taxon>asterids</taxon>
        <taxon>campanulids</taxon>
        <taxon>Asterales</taxon>
        <taxon>Asteraceae</taxon>
        <taxon>Asteroideae</taxon>
        <taxon>Heliantheae alliance</taxon>
        <taxon>Millerieae</taxon>
        <taxon>Smallanthus</taxon>
    </lineage>
</organism>
<gene>
    <name evidence="1" type="ORF">L1987_51800</name>
</gene>
<dbReference type="Proteomes" id="UP001056120">
    <property type="component" value="Linkage Group LG17"/>
</dbReference>
<protein>
    <submittedName>
        <fullName evidence="1">Uncharacterized protein</fullName>
    </submittedName>
</protein>
<reference evidence="1 2" key="2">
    <citation type="journal article" date="2022" name="Mol. Ecol. Resour.">
        <title>The genomes of chicory, endive, great burdock and yacon provide insights into Asteraceae paleo-polyploidization history and plant inulin production.</title>
        <authorList>
            <person name="Fan W."/>
            <person name="Wang S."/>
            <person name="Wang H."/>
            <person name="Wang A."/>
            <person name="Jiang F."/>
            <person name="Liu H."/>
            <person name="Zhao H."/>
            <person name="Xu D."/>
            <person name="Zhang Y."/>
        </authorList>
    </citation>
    <scope>NUCLEOTIDE SEQUENCE [LARGE SCALE GENOMIC DNA]</scope>
    <source>
        <strain evidence="2">cv. Yunnan</strain>
        <tissue evidence="1">Leaves</tissue>
    </source>
</reference>
<name>A0ACB9ERN2_9ASTR</name>
<sequence length="66" mass="7482">MVSTGVSYEKPLDYVSIILFFNLCNYAKLSCESNQYLLEEIAVLHKFKAKIGTNKFKKIDATCVIS</sequence>
<dbReference type="EMBL" id="CM042034">
    <property type="protein sequence ID" value="KAI3761386.1"/>
    <property type="molecule type" value="Genomic_DNA"/>
</dbReference>
<keyword evidence="2" id="KW-1185">Reference proteome</keyword>
<evidence type="ECO:0000313" key="2">
    <source>
        <dbReference type="Proteomes" id="UP001056120"/>
    </source>
</evidence>
<accession>A0ACB9ERN2</accession>
<comment type="caution">
    <text evidence="1">The sequence shown here is derived from an EMBL/GenBank/DDBJ whole genome shotgun (WGS) entry which is preliminary data.</text>
</comment>